<name>A0ABU6PNG7_9BACL</name>
<dbReference type="GO" id="GO:0016757">
    <property type="term" value="F:glycosyltransferase activity"/>
    <property type="evidence" value="ECO:0007669"/>
    <property type="project" value="UniProtKB-KW"/>
</dbReference>
<gene>
    <name evidence="3" type="ORF">P9847_03705</name>
</gene>
<feature type="domain" description="Glycosyltransferase 2-like" evidence="2">
    <location>
        <begin position="295"/>
        <end position="466"/>
    </location>
</feature>
<proteinExistence type="predicted"/>
<accession>A0ABU6PNG7</accession>
<dbReference type="PANTHER" id="PTHR43179">
    <property type="entry name" value="RHAMNOSYLTRANSFERASE WBBL"/>
    <property type="match status" value="1"/>
</dbReference>
<sequence>MSRARTKHPKPRTLVESPSILKSGTNNTRCLKQRRRLPSLSNSSLPSPGFATSSSLAVTPDPLQEKSEAAEFLQSQSSDEAAGIFDILIFPSMDLEESPWYRHQRTWQSYTSLGHRVFFMTTRITALHKDHAKYDEVARHVKVKQLQSNIWLITLCSCRPISFSDDLQNNDDIRYLNWSIDYIRERFQMDYPVSIVQHSFWAPLVTRVEHHRLVWDGLDEQMDEHASRLRSLYPPPPLLQKLPENLQLTFAAPDTSSRVSLQSEASEYFALTRTSPMVTRPSDQVMMELLFPKVSIIIVTHNHWPSTHRCLASLQKPGRYPNLEIILVDNGSTDETVLRLPELDPELFSIVYSSANLGYASGASLGCRKSSGNYIILLDPDTFKPDRSWIMRLIQPLEVQPDIAVSGMKTDRTVENRRPGTFAGLSADDNSNRPGDLNNISKGFSFDGEDLSLCCMAMKRSLFERIGGLDGNYGSRIFCIADYCERIKRTGYKIAIIEDLLVIHHGGGGIHNPDDDEASFDQLRRDKAYYEQKWNRPYSVPKSI</sequence>
<protein>
    <submittedName>
        <fullName evidence="3">Glycosyltransferase family 2 protein</fullName>
        <ecNumber evidence="3">2.4.-.-</ecNumber>
    </submittedName>
</protein>
<evidence type="ECO:0000313" key="4">
    <source>
        <dbReference type="Proteomes" id="UP001343257"/>
    </source>
</evidence>
<keyword evidence="4" id="KW-1185">Reference proteome</keyword>
<dbReference type="EMBL" id="JARTLD010000009">
    <property type="protein sequence ID" value="MED5016411.1"/>
    <property type="molecule type" value="Genomic_DNA"/>
</dbReference>
<dbReference type="InterPro" id="IPR029044">
    <property type="entry name" value="Nucleotide-diphossugar_trans"/>
</dbReference>
<dbReference type="SUPFAM" id="SSF53448">
    <property type="entry name" value="Nucleotide-diphospho-sugar transferases"/>
    <property type="match status" value="1"/>
</dbReference>
<dbReference type="Gene3D" id="3.90.550.10">
    <property type="entry name" value="Spore Coat Polysaccharide Biosynthesis Protein SpsA, Chain A"/>
    <property type="match status" value="1"/>
</dbReference>
<dbReference type="Proteomes" id="UP001343257">
    <property type="component" value="Unassembled WGS sequence"/>
</dbReference>
<dbReference type="InterPro" id="IPR001173">
    <property type="entry name" value="Glyco_trans_2-like"/>
</dbReference>
<evidence type="ECO:0000313" key="3">
    <source>
        <dbReference type="EMBL" id="MED5016411.1"/>
    </source>
</evidence>
<dbReference type="EC" id="2.4.-.-" evidence="3"/>
<dbReference type="RefSeq" id="WP_328275470.1">
    <property type="nucleotide sequence ID" value="NZ_JARTLD010000009.1"/>
</dbReference>
<comment type="caution">
    <text evidence="3">The sequence shown here is derived from an EMBL/GenBank/DDBJ whole genome shotgun (WGS) entry which is preliminary data.</text>
</comment>
<feature type="region of interest" description="Disordered" evidence="1">
    <location>
        <begin position="1"/>
        <end position="57"/>
    </location>
</feature>
<dbReference type="CDD" id="cd04186">
    <property type="entry name" value="GT_2_like_c"/>
    <property type="match status" value="1"/>
</dbReference>
<evidence type="ECO:0000256" key="1">
    <source>
        <dbReference type="SAM" id="MobiDB-lite"/>
    </source>
</evidence>
<feature type="compositionally biased region" description="Basic residues" evidence="1">
    <location>
        <begin position="1"/>
        <end position="11"/>
    </location>
</feature>
<dbReference type="Pfam" id="PF00535">
    <property type="entry name" value="Glycos_transf_2"/>
    <property type="match status" value="1"/>
</dbReference>
<organism evidence="3 4">
    <name type="scientific">Paenibacillus chibensis</name>
    <dbReference type="NCBI Taxonomy" id="59846"/>
    <lineage>
        <taxon>Bacteria</taxon>
        <taxon>Bacillati</taxon>
        <taxon>Bacillota</taxon>
        <taxon>Bacilli</taxon>
        <taxon>Bacillales</taxon>
        <taxon>Paenibacillaceae</taxon>
        <taxon>Paenibacillus</taxon>
    </lineage>
</organism>
<dbReference type="PANTHER" id="PTHR43179:SF7">
    <property type="entry name" value="RHAMNOSYLTRANSFERASE WBBL"/>
    <property type="match status" value="1"/>
</dbReference>
<keyword evidence="3" id="KW-0328">Glycosyltransferase</keyword>
<reference evidence="3 4" key="1">
    <citation type="submission" date="2023-03" db="EMBL/GenBank/DDBJ databases">
        <title>Bacillus Genome Sequencing.</title>
        <authorList>
            <person name="Dunlap C."/>
        </authorList>
    </citation>
    <scope>NUCLEOTIDE SEQUENCE [LARGE SCALE GENOMIC DNA]</scope>
    <source>
        <strain evidence="3 4">NRS-52</strain>
    </source>
</reference>
<feature type="compositionally biased region" description="Polar residues" evidence="1">
    <location>
        <begin position="20"/>
        <end position="30"/>
    </location>
</feature>
<evidence type="ECO:0000259" key="2">
    <source>
        <dbReference type="Pfam" id="PF00535"/>
    </source>
</evidence>
<feature type="compositionally biased region" description="Low complexity" evidence="1">
    <location>
        <begin position="38"/>
        <end position="48"/>
    </location>
</feature>
<keyword evidence="3" id="KW-0808">Transferase</keyword>